<evidence type="ECO:0000256" key="2">
    <source>
        <dbReference type="SAM" id="Phobius"/>
    </source>
</evidence>
<proteinExistence type="predicted"/>
<feature type="chain" id="PRO_5042488820" evidence="3">
    <location>
        <begin position="26"/>
        <end position="294"/>
    </location>
</feature>
<feature type="signal peptide" evidence="3">
    <location>
        <begin position="1"/>
        <end position="25"/>
    </location>
</feature>
<keyword evidence="2" id="KW-1133">Transmembrane helix</keyword>
<gene>
    <name evidence="4" type="ORF">QBC47DRAFT_392388</name>
</gene>
<protein>
    <submittedName>
        <fullName evidence="4">Uncharacterized protein</fullName>
    </submittedName>
</protein>
<sequence>MFWFRLRLLALVASRFLLAIDATSAANPNPVMQTTLSGLLRRGDLEHVVLADCTRSGKNYIQYSQLAYFAGPPTDTPDSITNATKDADKHLAWAGSGKITIVSSDGTPFSVTIPTVVAEGQFAGNGTNGYGDFSCYARFKKALYKTKDGAVCDGVYDCDHTTPPSTFSSTSPSPSTTPPPSETTAALSPTLTQTQTAPLASTTAIRNDRNDTETSSAQPTGSTATANDPPSTAPSPSSGMTLGEILGISISSGIAALAGIVAVLAWLFPKAPNASSPLTRTYRYSRPPPNQHIG</sequence>
<keyword evidence="2" id="KW-0812">Transmembrane</keyword>
<feature type="transmembrane region" description="Helical" evidence="2">
    <location>
        <begin position="245"/>
        <end position="268"/>
    </location>
</feature>
<dbReference type="Proteomes" id="UP001239445">
    <property type="component" value="Unassembled WGS sequence"/>
</dbReference>
<keyword evidence="3" id="KW-0732">Signal</keyword>
<evidence type="ECO:0000256" key="3">
    <source>
        <dbReference type="SAM" id="SignalP"/>
    </source>
</evidence>
<dbReference type="EMBL" id="MU839843">
    <property type="protein sequence ID" value="KAK1751182.1"/>
    <property type="molecule type" value="Genomic_DNA"/>
</dbReference>
<feature type="compositionally biased region" description="Polar residues" evidence="1">
    <location>
        <begin position="213"/>
        <end position="238"/>
    </location>
</feature>
<evidence type="ECO:0000256" key="1">
    <source>
        <dbReference type="SAM" id="MobiDB-lite"/>
    </source>
</evidence>
<keyword evidence="5" id="KW-1185">Reference proteome</keyword>
<dbReference type="AlphaFoldDB" id="A0AAJ0F2I6"/>
<name>A0AAJ0F2I6_9PEZI</name>
<reference evidence="4" key="1">
    <citation type="submission" date="2023-06" db="EMBL/GenBank/DDBJ databases">
        <title>Genome-scale phylogeny and comparative genomics of the fungal order Sordariales.</title>
        <authorList>
            <consortium name="Lawrence Berkeley National Laboratory"/>
            <person name="Hensen N."/>
            <person name="Bonometti L."/>
            <person name="Westerberg I."/>
            <person name="Brannstrom I.O."/>
            <person name="Guillou S."/>
            <person name="Cros-Aarteil S."/>
            <person name="Calhoun S."/>
            <person name="Haridas S."/>
            <person name="Kuo A."/>
            <person name="Mondo S."/>
            <person name="Pangilinan J."/>
            <person name="Riley R."/>
            <person name="Labutti K."/>
            <person name="Andreopoulos B."/>
            <person name="Lipzen A."/>
            <person name="Chen C."/>
            <person name="Yanf M."/>
            <person name="Daum C."/>
            <person name="Ng V."/>
            <person name="Clum A."/>
            <person name="Steindorff A."/>
            <person name="Ohm R."/>
            <person name="Martin F."/>
            <person name="Silar P."/>
            <person name="Natvig D."/>
            <person name="Lalanne C."/>
            <person name="Gautier V."/>
            <person name="Ament-Velasquez S.L."/>
            <person name="Kruys A."/>
            <person name="Hutchinson M.I."/>
            <person name="Powell A.J."/>
            <person name="Barry K."/>
            <person name="Miller A.N."/>
            <person name="Grigoriev I.V."/>
            <person name="Debuchy R."/>
            <person name="Gladieux P."/>
            <person name="Thoren M.H."/>
            <person name="Johannesson H."/>
        </authorList>
    </citation>
    <scope>NUCLEOTIDE SEQUENCE</scope>
    <source>
        <strain evidence="4">PSN4</strain>
    </source>
</reference>
<organism evidence="4 5">
    <name type="scientific">Echria macrotheca</name>
    <dbReference type="NCBI Taxonomy" id="438768"/>
    <lineage>
        <taxon>Eukaryota</taxon>
        <taxon>Fungi</taxon>
        <taxon>Dikarya</taxon>
        <taxon>Ascomycota</taxon>
        <taxon>Pezizomycotina</taxon>
        <taxon>Sordariomycetes</taxon>
        <taxon>Sordariomycetidae</taxon>
        <taxon>Sordariales</taxon>
        <taxon>Schizotheciaceae</taxon>
        <taxon>Echria</taxon>
    </lineage>
</organism>
<feature type="region of interest" description="Disordered" evidence="1">
    <location>
        <begin position="162"/>
        <end position="238"/>
    </location>
</feature>
<accession>A0AAJ0F2I6</accession>
<feature type="compositionally biased region" description="Low complexity" evidence="1">
    <location>
        <begin position="162"/>
        <end position="174"/>
    </location>
</feature>
<evidence type="ECO:0000313" key="4">
    <source>
        <dbReference type="EMBL" id="KAK1751182.1"/>
    </source>
</evidence>
<comment type="caution">
    <text evidence="4">The sequence shown here is derived from an EMBL/GenBank/DDBJ whole genome shotgun (WGS) entry which is preliminary data.</text>
</comment>
<feature type="compositionally biased region" description="Polar residues" evidence="1">
    <location>
        <begin position="191"/>
        <end position="205"/>
    </location>
</feature>
<evidence type="ECO:0000313" key="5">
    <source>
        <dbReference type="Proteomes" id="UP001239445"/>
    </source>
</evidence>
<keyword evidence="2" id="KW-0472">Membrane</keyword>